<sequence>MPLSSRLLRGSETASRFQTRQNLGSMNRPSDHVVTTHDVKL</sequence>
<name>E5ACP5_LEPMJ</name>
<evidence type="ECO:0000256" key="1">
    <source>
        <dbReference type="SAM" id="MobiDB-lite"/>
    </source>
</evidence>
<dbReference type="VEuPathDB" id="FungiDB:LEMA_uP010340.1"/>
<feature type="compositionally biased region" description="Polar residues" evidence="1">
    <location>
        <begin position="12"/>
        <end position="28"/>
    </location>
</feature>
<evidence type="ECO:0000313" key="3">
    <source>
        <dbReference type="Proteomes" id="UP000002668"/>
    </source>
</evidence>
<dbReference type="InParanoid" id="E5ACP5"/>
<dbReference type="AlphaFoldDB" id="E5ACP5"/>
<evidence type="ECO:0000313" key="2">
    <source>
        <dbReference type="EMBL" id="CBY02247.1"/>
    </source>
</evidence>
<feature type="compositionally biased region" description="Basic and acidic residues" evidence="1">
    <location>
        <begin position="29"/>
        <end position="41"/>
    </location>
</feature>
<accession>E5ACP5</accession>
<dbReference type="Proteomes" id="UP000002668">
    <property type="component" value="Genome"/>
</dbReference>
<keyword evidence="3" id="KW-1185">Reference proteome</keyword>
<feature type="region of interest" description="Disordered" evidence="1">
    <location>
        <begin position="1"/>
        <end position="41"/>
    </location>
</feature>
<reference evidence="3" key="1">
    <citation type="journal article" date="2011" name="Nat. Commun.">
        <title>Effector diversification within compartments of the Leptosphaeria maculans genome affected by Repeat-Induced Point mutations.</title>
        <authorList>
            <person name="Rouxel T."/>
            <person name="Grandaubert J."/>
            <person name="Hane J.K."/>
            <person name="Hoede C."/>
            <person name="van de Wouw A.P."/>
            <person name="Couloux A."/>
            <person name="Dominguez V."/>
            <person name="Anthouard V."/>
            <person name="Bally P."/>
            <person name="Bourras S."/>
            <person name="Cozijnsen A.J."/>
            <person name="Ciuffetti L.M."/>
            <person name="Degrave A."/>
            <person name="Dilmaghani A."/>
            <person name="Duret L."/>
            <person name="Fudal I."/>
            <person name="Goodwin S.B."/>
            <person name="Gout L."/>
            <person name="Glaser N."/>
            <person name="Linglin J."/>
            <person name="Kema G.H.J."/>
            <person name="Lapalu N."/>
            <person name="Lawrence C.B."/>
            <person name="May K."/>
            <person name="Meyer M."/>
            <person name="Ollivier B."/>
            <person name="Poulain J."/>
            <person name="Schoch C.L."/>
            <person name="Simon A."/>
            <person name="Spatafora J.W."/>
            <person name="Stachowiak A."/>
            <person name="Turgeon B.G."/>
            <person name="Tyler B.M."/>
            <person name="Vincent D."/>
            <person name="Weissenbach J."/>
            <person name="Amselem J."/>
            <person name="Quesneville H."/>
            <person name="Oliver R.P."/>
            <person name="Wincker P."/>
            <person name="Balesdent M.-H."/>
            <person name="Howlett B.J."/>
        </authorList>
    </citation>
    <scope>NUCLEOTIDE SEQUENCE [LARGE SCALE GENOMIC DNA]</scope>
    <source>
        <strain evidence="3">JN3 / isolate v23.1.3 / race Av1-4-5-6-7-8</strain>
    </source>
</reference>
<dbReference type="HOGENOM" id="CLU_3279652_0_0_1"/>
<gene>
    <name evidence="2" type="ORF">LEMA_uP010340.1</name>
</gene>
<dbReference type="EMBL" id="FP929139">
    <property type="protein sequence ID" value="CBY02247.1"/>
    <property type="molecule type" value="Genomic_DNA"/>
</dbReference>
<protein>
    <submittedName>
        <fullName evidence="2">Predicted protein</fullName>
    </submittedName>
</protein>
<proteinExistence type="predicted"/>
<organism evidence="2 3">
    <name type="scientific">Leptosphaeria maculans (strain JN3 / isolate v23.1.3 / race Av1-4-5-6-7-8)</name>
    <name type="common">Blackleg fungus</name>
    <name type="synonym">Phoma lingam</name>
    <dbReference type="NCBI Taxonomy" id="985895"/>
    <lineage>
        <taxon>Eukaryota</taxon>
        <taxon>Fungi</taxon>
        <taxon>Dikarya</taxon>
        <taxon>Ascomycota</taxon>
        <taxon>Pezizomycotina</taxon>
        <taxon>Dothideomycetes</taxon>
        <taxon>Pleosporomycetidae</taxon>
        <taxon>Pleosporales</taxon>
        <taxon>Pleosporineae</taxon>
        <taxon>Leptosphaeriaceae</taxon>
        <taxon>Plenodomus</taxon>
        <taxon>Plenodomus lingam/Leptosphaeria maculans species complex</taxon>
    </lineage>
</organism>